<evidence type="ECO:0000313" key="1">
    <source>
        <dbReference type="EMBL" id="GME95718.1"/>
    </source>
</evidence>
<gene>
    <name evidence="1" type="ORF">Cboi01_000402000</name>
</gene>
<comment type="caution">
    <text evidence="1">The sequence shown here is derived from an EMBL/GenBank/DDBJ whole genome shotgun (WGS) entry which is preliminary data.</text>
</comment>
<dbReference type="Proteomes" id="UP001165101">
    <property type="component" value="Unassembled WGS sequence"/>
</dbReference>
<sequence>MISFKLNAFVSHNFQIDNFSEELFDACFCYFPISFRAPENDPYKITGDELKLELRRVLAANDLFAKDSFPNLIEKLSSTSSIVKSDVLETINLCIQSYKLETVENYWISLWNSLKFEILHKELAINENLNDLITYYSQSENEDERTIPLILSSFQNLCSRYNAEEHEESSLKDYIILIIDELSKNLVKPDDSKSKQSTIILASIASTNLDVSNLVISRTFPVFLSYLIANDTEAPSEQKILNIRQQRSLIINVSFFLDAYYKLFNLDNIKIENIKQNYSIFKFKDEILSLIQQTLVSSSTVEITLRCLSIKLIAKTFQLRQFLDLNEKTLLLEILTDILLNDNNLNTNNQTITTLQIISKSNATLILDITLPKLLIHLPDTDVDTDTAENMIIDTTNDNNQHTKEKILELILSFCNSKEIIDSILIRLLNKFETIINSNSSTYYSRLILLIISKILNKLNEPENENSNLISTNDYLKKFLPRFLYLSLNSIIIDSKSNIYRDPISIDYVARIVSDIIGHSDLSLHQDILTQSFNLFILNNVSETEKLISNSLPFLNVLDNGDFSILFPIFTSIVCVINKDTELPVDKFKFVNELIEISNKFNSIQIRLSHLQLLSLILNKWFTPKDLINDDYLNNILNGLKSKLNSSEIKLIIHLLMIA</sequence>
<organism evidence="1 2">
    <name type="scientific">Candida boidinii</name>
    <name type="common">Yeast</name>
    <dbReference type="NCBI Taxonomy" id="5477"/>
    <lineage>
        <taxon>Eukaryota</taxon>
        <taxon>Fungi</taxon>
        <taxon>Dikarya</taxon>
        <taxon>Ascomycota</taxon>
        <taxon>Saccharomycotina</taxon>
        <taxon>Pichiomycetes</taxon>
        <taxon>Pichiales</taxon>
        <taxon>Pichiaceae</taxon>
        <taxon>Ogataea</taxon>
        <taxon>Ogataea/Candida clade</taxon>
    </lineage>
</organism>
<proteinExistence type="predicted"/>
<evidence type="ECO:0000313" key="2">
    <source>
        <dbReference type="Proteomes" id="UP001165101"/>
    </source>
</evidence>
<reference evidence="1" key="1">
    <citation type="submission" date="2023-04" db="EMBL/GenBank/DDBJ databases">
        <title>Candida boidinii NBRC 1967.</title>
        <authorList>
            <person name="Ichikawa N."/>
            <person name="Sato H."/>
            <person name="Tonouchi N."/>
        </authorList>
    </citation>
    <scope>NUCLEOTIDE SEQUENCE</scope>
    <source>
        <strain evidence="1">NBRC 1967</strain>
    </source>
</reference>
<keyword evidence="2" id="KW-1185">Reference proteome</keyword>
<dbReference type="EMBL" id="BSXV01002430">
    <property type="protein sequence ID" value="GME95718.1"/>
    <property type="molecule type" value="Genomic_DNA"/>
</dbReference>
<name>A0ACB5TVU1_CANBO</name>
<accession>A0ACB5TVU1</accession>
<protein>
    <submittedName>
        <fullName evidence="1">Unnamed protein product</fullName>
    </submittedName>
</protein>